<accession>A0A7J9NJP5</accession>
<protein>
    <recommendedName>
        <fullName evidence="2">DUF4352 domain-containing protein</fullName>
    </recommendedName>
</protein>
<feature type="domain" description="DUF4352" evidence="2">
    <location>
        <begin position="90"/>
        <end position="182"/>
    </location>
</feature>
<sequence length="318" mass="36566">MVVIRRIVVFLSIVFSIVVCGCVSDGDLPPEIINGEILDIPAPNIVQNQENNSENYEPYENLETSSKISKPENKLVINCGAEVTNEFERDEYQSKITAGSTKIFLILYLTFENHGYDEINVNPDYFNIIVENIEYAPCYESRYLNSNLESVTLKNGENISGTLIFEVPEYESINYDINYKDSLKPNIEFRLSRTEINQGDYGVTKPLTEAVTKSLNEGEFSTHFESVELDNGILSIYFERKSILDEDEAIKEMRGILSETRNAIMDSSYEKPEHVFLKYDYMPFNQEPKVYSIELTWDEVYGIRTLTSSKFNEKLVIE</sequence>
<gene>
    <name evidence="3" type="ORF">HNP87_001429</name>
</gene>
<reference evidence="3 4" key="1">
    <citation type="submission" date="2020-07" db="EMBL/GenBank/DDBJ databases">
        <title>Genomic Encyclopedia of Type Strains, Phase IV (KMG-V): Genome sequencing to study the core and pangenomes of soil and plant-associated prokaryotes.</title>
        <authorList>
            <person name="Whitman W."/>
        </authorList>
    </citation>
    <scope>NUCLEOTIDE SEQUENCE [LARGE SCALE GENOMIC DNA]</scope>
    <source>
        <strain evidence="3 4">A4</strain>
    </source>
</reference>
<organism evidence="3 4">
    <name type="scientific">Methanococcus maripaludis</name>
    <name type="common">Methanococcus deltae</name>
    <dbReference type="NCBI Taxonomy" id="39152"/>
    <lineage>
        <taxon>Archaea</taxon>
        <taxon>Methanobacteriati</taxon>
        <taxon>Methanobacteriota</taxon>
        <taxon>Methanomada group</taxon>
        <taxon>Methanococci</taxon>
        <taxon>Methanococcales</taxon>
        <taxon>Methanococcaceae</taxon>
        <taxon>Methanococcus</taxon>
    </lineage>
</organism>
<dbReference type="EMBL" id="JACDUI010000002">
    <property type="protein sequence ID" value="MBA2840897.1"/>
    <property type="molecule type" value="Genomic_DNA"/>
</dbReference>
<dbReference type="Proteomes" id="UP000563838">
    <property type="component" value="Unassembled WGS sequence"/>
</dbReference>
<proteinExistence type="predicted"/>
<comment type="caution">
    <text evidence="3">The sequence shown here is derived from an EMBL/GenBank/DDBJ whole genome shotgun (WGS) entry which is preliminary data.</text>
</comment>
<dbReference type="Gene3D" id="2.60.40.1240">
    <property type="match status" value="1"/>
</dbReference>
<keyword evidence="1" id="KW-0732">Signal</keyword>
<dbReference type="Pfam" id="PF11611">
    <property type="entry name" value="DUF4352"/>
    <property type="match status" value="1"/>
</dbReference>
<evidence type="ECO:0000259" key="2">
    <source>
        <dbReference type="Pfam" id="PF11611"/>
    </source>
</evidence>
<dbReference type="RefSeq" id="WP_181488718.1">
    <property type="nucleotide sequence ID" value="NZ_JACDUI010000002.1"/>
</dbReference>
<evidence type="ECO:0000313" key="4">
    <source>
        <dbReference type="Proteomes" id="UP000563838"/>
    </source>
</evidence>
<name>A0A7J9NJP5_METMI</name>
<dbReference type="InterPro" id="IPR029050">
    <property type="entry name" value="Immunoprotect_excell_Ig-like"/>
</dbReference>
<dbReference type="AlphaFoldDB" id="A0A7J9NJP5"/>
<evidence type="ECO:0000256" key="1">
    <source>
        <dbReference type="ARBA" id="ARBA00022729"/>
    </source>
</evidence>
<evidence type="ECO:0000313" key="3">
    <source>
        <dbReference type="EMBL" id="MBA2840897.1"/>
    </source>
</evidence>
<dbReference type="PROSITE" id="PS51257">
    <property type="entry name" value="PROKAR_LIPOPROTEIN"/>
    <property type="match status" value="1"/>
</dbReference>
<dbReference type="InterPro" id="IPR029051">
    <property type="entry name" value="DUF4352"/>
</dbReference>